<name>A0AAV8WM28_9CUCU</name>
<evidence type="ECO:0000313" key="2">
    <source>
        <dbReference type="EMBL" id="KAJ8927541.1"/>
    </source>
</evidence>
<evidence type="ECO:0000259" key="1">
    <source>
        <dbReference type="Pfam" id="PF13613"/>
    </source>
</evidence>
<gene>
    <name evidence="2" type="ORF">NQ314_019977</name>
</gene>
<accession>A0AAV8WM28</accession>
<dbReference type="Proteomes" id="UP001162156">
    <property type="component" value="Unassembled WGS sequence"/>
</dbReference>
<dbReference type="Pfam" id="PF13613">
    <property type="entry name" value="HTH_Tnp_4"/>
    <property type="match status" value="1"/>
</dbReference>
<evidence type="ECO:0000313" key="3">
    <source>
        <dbReference type="Proteomes" id="UP001162156"/>
    </source>
</evidence>
<protein>
    <recommendedName>
        <fullName evidence="1">Transposase Helix-turn-helix domain-containing protein</fullName>
    </recommendedName>
</protein>
<feature type="domain" description="Transposase Helix-turn-helix" evidence="1">
    <location>
        <begin position="143"/>
        <end position="193"/>
    </location>
</feature>
<keyword evidence="3" id="KW-1185">Reference proteome</keyword>
<reference evidence="2" key="1">
    <citation type="journal article" date="2023" name="Insect Mol. Biol.">
        <title>Genome sequencing provides insights into the evolution of gene families encoding plant cell wall-degrading enzymes in longhorned beetles.</title>
        <authorList>
            <person name="Shin N.R."/>
            <person name="Okamura Y."/>
            <person name="Kirsch R."/>
            <person name="Pauchet Y."/>
        </authorList>
    </citation>
    <scope>NUCLEOTIDE SEQUENCE</scope>
    <source>
        <strain evidence="2">RBIC_L_NR</strain>
    </source>
</reference>
<dbReference type="EMBL" id="JANEYF010005610">
    <property type="protein sequence ID" value="KAJ8927541.1"/>
    <property type="molecule type" value="Genomic_DNA"/>
</dbReference>
<sequence length="211" mass="24689">MGQCKILKKGAVPTLFLPKRIFDKSPLKRQISRRLKNSEKIPTKDENEIKEDAATEETIFGGIAVIGVEVNIHLGETIIDKFETDVRSKAAGTQTLVSSIRSQLLSATFLTDNQLKHFTGYTRNEFIFLLNFFKCIPRSTNSALPMEDEMLLCLMMYRQKYYFSSLEVFFNVGRRVVQKIFQYWTNKLYRALKIIDFWKCRHKKLKHNYNN</sequence>
<dbReference type="AlphaFoldDB" id="A0AAV8WM28"/>
<dbReference type="InterPro" id="IPR027805">
    <property type="entry name" value="Transposase_HTH_dom"/>
</dbReference>
<organism evidence="2 3">
    <name type="scientific">Rhamnusium bicolor</name>
    <dbReference type="NCBI Taxonomy" id="1586634"/>
    <lineage>
        <taxon>Eukaryota</taxon>
        <taxon>Metazoa</taxon>
        <taxon>Ecdysozoa</taxon>
        <taxon>Arthropoda</taxon>
        <taxon>Hexapoda</taxon>
        <taxon>Insecta</taxon>
        <taxon>Pterygota</taxon>
        <taxon>Neoptera</taxon>
        <taxon>Endopterygota</taxon>
        <taxon>Coleoptera</taxon>
        <taxon>Polyphaga</taxon>
        <taxon>Cucujiformia</taxon>
        <taxon>Chrysomeloidea</taxon>
        <taxon>Cerambycidae</taxon>
        <taxon>Lepturinae</taxon>
        <taxon>Rhagiini</taxon>
        <taxon>Rhamnusium</taxon>
    </lineage>
</organism>
<comment type="caution">
    <text evidence="2">The sequence shown here is derived from an EMBL/GenBank/DDBJ whole genome shotgun (WGS) entry which is preliminary data.</text>
</comment>
<proteinExistence type="predicted"/>